<proteinExistence type="predicted"/>
<dbReference type="EMBL" id="SLWV01000033">
    <property type="protein sequence ID" value="TCO69231.1"/>
    <property type="molecule type" value="Genomic_DNA"/>
</dbReference>
<dbReference type="AlphaFoldDB" id="A0A4R2K7B8"/>
<accession>A0A4R2K7B8</accession>
<comment type="caution">
    <text evidence="2">The sequence shown here is derived from an EMBL/GenBank/DDBJ whole genome shotgun (WGS) entry which is preliminary data.</text>
</comment>
<evidence type="ECO:0000313" key="2">
    <source>
        <dbReference type="EMBL" id="TCO69231.1"/>
    </source>
</evidence>
<dbReference type="InterPro" id="IPR012454">
    <property type="entry name" value="DUF1659"/>
</dbReference>
<organism evidence="2 3">
    <name type="scientific">Marinisporobacter balticus</name>
    <dbReference type="NCBI Taxonomy" id="2018667"/>
    <lineage>
        <taxon>Bacteria</taxon>
        <taxon>Bacillati</taxon>
        <taxon>Bacillota</taxon>
        <taxon>Clostridia</taxon>
        <taxon>Peptostreptococcales</taxon>
        <taxon>Thermotaleaceae</taxon>
        <taxon>Marinisporobacter</taxon>
    </lineage>
</organism>
<keyword evidence="3" id="KW-1185">Reference proteome</keyword>
<sequence>MAISAKSAPSHLAIVFDNGVDEKGKAKKKTKSYSSVKSAATNENMHAVAKVLIGLQSNTALEILRKDESELREA</sequence>
<evidence type="ECO:0000313" key="3">
    <source>
        <dbReference type="Proteomes" id="UP000294919"/>
    </source>
</evidence>
<dbReference type="RefSeq" id="WP_132247659.1">
    <property type="nucleotide sequence ID" value="NZ_SLWV01000033.1"/>
</dbReference>
<feature type="domain" description="DUF1659" evidence="1">
    <location>
        <begin position="4"/>
        <end position="72"/>
    </location>
</feature>
<protein>
    <submittedName>
        <fullName evidence="2">Uncharacterized protein DUF1659</fullName>
    </submittedName>
</protein>
<evidence type="ECO:0000259" key="1">
    <source>
        <dbReference type="Pfam" id="PF07872"/>
    </source>
</evidence>
<dbReference type="Pfam" id="PF07872">
    <property type="entry name" value="DUF1659"/>
    <property type="match status" value="1"/>
</dbReference>
<name>A0A4R2K7B8_9FIRM</name>
<gene>
    <name evidence="2" type="ORF">EV214_1337</name>
</gene>
<reference evidence="2 3" key="1">
    <citation type="submission" date="2019-03" db="EMBL/GenBank/DDBJ databases">
        <title>Genomic Encyclopedia of Type Strains, Phase IV (KMG-IV): sequencing the most valuable type-strain genomes for metagenomic binning, comparative biology and taxonomic classification.</title>
        <authorList>
            <person name="Goeker M."/>
        </authorList>
    </citation>
    <scope>NUCLEOTIDE SEQUENCE [LARGE SCALE GENOMIC DNA]</scope>
    <source>
        <strain evidence="2 3">DSM 102940</strain>
    </source>
</reference>
<dbReference type="Proteomes" id="UP000294919">
    <property type="component" value="Unassembled WGS sequence"/>
</dbReference>